<organism evidence="1 2">
    <name type="scientific">Auriscalpium vulgare</name>
    <dbReference type="NCBI Taxonomy" id="40419"/>
    <lineage>
        <taxon>Eukaryota</taxon>
        <taxon>Fungi</taxon>
        <taxon>Dikarya</taxon>
        <taxon>Basidiomycota</taxon>
        <taxon>Agaricomycotina</taxon>
        <taxon>Agaricomycetes</taxon>
        <taxon>Russulales</taxon>
        <taxon>Auriscalpiaceae</taxon>
        <taxon>Auriscalpium</taxon>
    </lineage>
</organism>
<dbReference type="Proteomes" id="UP000814033">
    <property type="component" value="Unassembled WGS sequence"/>
</dbReference>
<evidence type="ECO:0000313" key="1">
    <source>
        <dbReference type="EMBL" id="KAI0049773.1"/>
    </source>
</evidence>
<accession>A0ACB8S0W5</accession>
<sequence>MDPSRRRITLPHDPNSSESLELLSRAEAGIKGSSEEGDEPSGPKLTGFRILNTVLVAAFGLSKAALTYQGKSAAPTTLELVLGVFLGIGLYWIGLYESVRPHKWPWLLHDDYLVHKLPIARFTVVCTSKLPRVFDAD</sequence>
<evidence type="ECO:0000313" key="2">
    <source>
        <dbReference type="Proteomes" id="UP000814033"/>
    </source>
</evidence>
<dbReference type="EMBL" id="MU275869">
    <property type="protein sequence ID" value="KAI0049773.1"/>
    <property type="molecule type" value="Genomic_DNA"/>
</dbReference>
<gene>
    <name evidence="1" type="ORF">FA95DRAFT_1488543</name>
</gene>
<proteinExistence type="predicted"/>
<name>A0ACB8S0W5_9AGAM</name>
<comment type="caution">
    <text evidence="1">The sequence shown here is derived from an EMBL/GenBank/DDBJ whole genome shotgun (WGS) entry which is preliminary data.</text>
</comment>
<reference evidence="1" key="1">
    <citation type="submission" date="2021-02" db="EMBL/GenBank/DDBJ databases">
        <authorList>
            <consortium name="DOE Joint Genome Institute"/>
            <person name="Ahrendt S."/>
            <person name="Looney B.P."/>
            <person name="Miyauchi S."/>
            <person name="Morin E."/>
            <person name="Drula E."/>
            <person name="Courty P.E."/>
            <person name="Chicoki N."/>
            <person name="Fauchery L."/>
            <person name="Kohler A."/>
            <person name="Kuo A."/>
            <person name="Labutti K."/>
            <person name="Pangilinan J."/>
            <person name="Lipzen A."/>
            <person name="Riley R."/>
            <person name="Andreopoulos W."/>
            <person name="He G."/>
            <person name="Johnson J."/>
            <person name="Barry K.W."/>
            <person name="Grigoriev I.V."/>
            <person name="Nagy L."/>
            <person name="Hibbett D."/>
            <person name="Henrissat B."/>
            <person name="Matheny P.B."/>
            <person name="Labbe J."/>
            <person name="Martin F."/>
        </authorList>
    </citation>
    <scope>NUCLEOTIDE SEQUENCE</scope>
    <source>
        <strain evidence="1">FP105234-sp</strain>
    </source>
</reference>
<reference evidence="1" key="2">
    <citation type="journal article" date="2022" name="New Phytol.">
        <title>Evolutionary transition to the ectomycorrhizal habit in the genomes of a hyperdiverse lineage of mushroom-forming fungi.</title>
        <authorList>
            <person name="Looney B."/>
            <person name="Miyauchi S."/>
            <person name="Morin E."/>
            <person name="Drula E."/>
            <person name="Courty P.E."/>
            <person name="Kohler A."/>
            <person name="Kuo A."/>
            <person name="LaButti K."/>
            <person name="Pangilinan J."/>
            <person name="Lipzen A."/>
            <person name="Riley R."/>
            <person name="Andreopoulos W."/>
            <person name="He G."/>
            <person name="Johnson J."/>
            <person name="Nolan M."/>
            <person name="Tritt A."/>
            <person name="Barry K.W."/>
            <person name="Grigoriev I.V."/>
            <person name="Nagy L.G."/>
            <person name="Hibbett D."/>
            <person name="Henrissat B."/>
            <person name="Matheny P.B."/>
            <person name="Labbe J."/>
            <person name="Martin F.M."/>
        </authorList>
    </citation>
    <scope>NUCLEOTIDE SEQUENCE</scope>
    <source>
        <strain evidence="1">FP105234-sp</strain>
    </source>
</reference>
<keyword evidence="2" id="KW-1185">Reference proteome</keyword>
<protein>
    <submittedName>
        <fullName evidence="1">Uncharacterized protein</fullName>
    </submittedName>
</protein>